<organism evidence="7 8">
    <name type="scientific">Candidatus Erwinia haradaeae</name>
    <dbReference type="NCBI Taxonomy" id="1922217"/>
    <lineage>
        <taxon>Bacteria</taxon>
        <taxon>Pseudomonadati</taxon>
        <taxon>Pseudomonadota</taxon>
        <taxon>Gammaproteobacteria</taxon>
        <taxon>Enterobacterales</taxon>
        <taxon>Erwiniaceae</taxon>
        <taxon>Erwinia</taxon>
    </lineage>
</organism>
<dbReference type="Gene3D" id="2.40.10.340">
    <property type="entry name" value="Rod shape-determining protein MreC, domain 1"/>
    <property type="match status" value="1"/>
</dbReference>
<comment type="function">
    <text evidence="4">Involved in formation and maintenance of cell shape.</text>
</comment>
<dbReference type="InterPro" id="IPR042175">
    <property type="entry name" value="Cell/Rod_MreC_2"/>
</dbReference>
<feature type="transmembrane region" description="Helical" evidence="5">
    <location>
        <begin position="13"/>
        <end position="32"/>
    </location>
</feature>
<feature type="domain" description="Rod shape-determining protein MreC beta-barrel core" evidence="6">
    <location>
        <begin position="123"/>
        <end position="269"/>
    </location>
</feature>
<dbReference type="Proteomes" id="UP000294462">
    <property type="component" value="Chromosome"/>
</dbReference>
<keyword evidence="5" id="KW-0472">Membrane</keyword>
<proteinExistence type="inferred from homology"/>
<evidence type="ECO:0000313" key="7">
    <source>
        <dbReference type="EMBL" id="VFP86894.1"/>
    </source>
</evidence>
<evidence type="ECO:0000256" key="5">
    <source>
        <dbReference type="SAM" id="Phobius"/>
    </source>
</evidence>
<accession>A0A451DJN7</accession>
<evidence type="ECO:0000256" key="4">
    <source>
        <dbReference type="PIRNR" id="PIRNR038471"/>
    </source>
</evidence>
<comment type="similarity">
    <text evidence="1 4">Belongs to the MreC family.</text>
</comment>
<keyword evidence="8" id="KW-1185">Reference proteome</keyword>
<gene>
    <name evidence="7" type="primary">mreC</name>
    <name evidence="7" type="ORF">ERCIPSTX3056_320</name>
</gene>
<reference evidence="7 8" key="1">
    <citation type="submission" date="2019-02" db="EMBL/GenBank/DDBJ databases">
        <authorList>
            <person name="Manzano-Marin A."/>
            <person name="Manzano-Marin A."/>
        </authorList>
    </citation>
    <scope>NUCLEOTIDE SEQUENCE [LARGE SCALE GENOMIC DNA]</scope>
    <source>
        <strain evidence="7 8">ErCipseudotaxifoliae</strain>
    </source>
</reference>
<name>A0A451DJN7_9GAMM</name>
<keyword evidence="5" id="KW-0812">Transmembrane</keyword>
<evidence type="ECO:0000259" key="6">
    <source>
        <dbReference type="Pfam" id="PF04085"/>
    </source>
</evidence>
<dbReference type="FunFam" id="2.40.10.340:FF:000001">
    <property type="entry name" value="Cell shape-determining protein MreC"/>
    <property type="match status" value="1"/>
</dbReference>
<dbReference type="KEGG" id="ehd:ERCIPSTX3056_320"/>
<sequence length="278" mass="31200">MQPMFTRNSSLKLKFLIAIIIAIIIILADHRFKSFSKVRIYMNTALSPLYFLVNKPRQILDQISVLLKSQKKLHSENQALQYQIMIKNSDLLILNQVKTENTCLRELLNSYPIPNEHKILTRVLSTSIDPYSNQMVIDKGSVNNVHEGQPVINAQGVVGQVIAVSKLTSRVLLICDISHALPVQVLRNGFLAIASGNGWGKDLHIEHFSDHIDIRCGDILVTSGIDDRFPAGYPVALVSSVVEDKNHSATIVFAHPLAELKYLRYLLLLSKKNSNDVR</sequence>
<dbReference type="Pfam" id="PF04085">
    <property type="entry name" value="MreC"/>
    <property type="match status" value="1"/>
</dbReference>
<dbReference type="GO" id="GO:0008360">
    <property type="term" value="P:regulation of cell shape"/>
    <property type="evidence" value="ECO:0007669"/>
    <property type="project" value="UniProtKB-KW"/>
</dbReference>
<dbReference type="InterPro" id="IPR007221">
    <property type="entry name" value="MreC"/>
</dbReference>
<protein>
    <recommendedName>
        <fullName evidence="2 4">Cell shape-determining protein MreC</fullName>
    </recommendedName>
    <alternativeName>
        <fullName evidence="4">Cell shape protein MreC</fullName>
    </alternativeName>
</protein>
<dbReference type="Gene3D" id="2.40.10.350">
    <property type="entry name" value="Rod shape-determining protein MreC, domain 2"/>
    <property type="match status" value="1"/>
</dbReference>
<dbReference type="EMBL" id="LR217725">
    <property type="protein sequence ID" value="VFP86894.1"/>
    <property type="molecule type" value="Genomic_DNA"/>
</dbReference>
<dbReference type="PIRSF" id="PIRSF038471">
    <property type="entry name" value="MreC"/>
    <property type="match status" value="1"/>
</dbReference>
<keyword evidence="5" id="KW-1133">Transmembrane helix</keyword>
<dbReference type="NCBIfam" id="TIGR00219">
    <property type="entry name" value="mreC"/>
    <property type="match status" value="1"/>
</dbReference>
<dbReference type="InterPro" id="IPR055342">
    <property type="entry name" value="MreC_beta-barrel_core"/>
</dbReference>
<keyword evidence="3 4" id="KW-0133">Cell shape</keyword>
<evidence type="ECO:0000256" key="3">
    <source>
        <dbReference type="ARBA" id="ARBA00022960"/>
    </source>
</evidence>
<dbReference type="PANTHER" id="PTHR34138:SF1">
    <property type="entry name" value="CELL SHAPE-DETERMINING PROTEIN MREC"/>
    <property type="match status" value="1"/>
</dbReference>
<evidence type="ECO:0000256" key="2">
    <source>
        <dbReference type="ARBA" id="ARBA00013855"/>
    </source>
</evidence>
<dbReference type="PANTHER" id="PTHR34138">
    <property type="entry name" value="CELL SHAPE-DETERMINING PROTEIN MREC"/>
    <property type="match status" value="1"/>
</dbReference>
<evidence type="ECO:0000256" key="1">
    <source>
        <dbReference type="ARBA" id="ARBA00009369"/>
    </source>
</evidence>
<dbReference type="InterPro" id="IPR042177">
    <property type="entry name" value="Cell/Rod_1"/>
</dbReference>
<dbReference type="GO" id="GO:0005886">
    <property type="term" value="C:plasma membrane"/>
    <property type="evidence" value="ECO:0007669"/>
    <property type="project" value="TreeGrafter"/>
</dbReference>
<evidence type="ECO:0000313" key="8">
    <source>
        <dbReference type="Proteomes" id="UP000294462"/>
    </source>
</evidence>
<dbReference type="AlphaFoldDB" id="A0A451DJN7"/>